<gene>
    <name evidence="2" type="ORF">OCS65_10890</name>
</gene>
<proteinExistence type="predicted"/>
<feature type="domain" description="HNH nuclease" evidence="1">
    <location>
        <begin position="257"/>
        <end position="290"/>
    </location>
</feature>
<dbReference type="AlphaFoldDB" id="A0AA46NXR3"/>
<dbReference type="CDD" id="cd00085">
    <property type="entry name" value="HNHc"/>
    <property type="match status" value="1"/>
</dbReference>
<keyword evidence="2" id="KW-0378">Hydrolase</keyword>
<keyword evidence="2" id="KW-0255">Endonuclease</keyword>
<dbReference type="Gene3D" id="1.10.30.50">
    <property type="match status" value="1"/>
</dbReference>
<dbReference type="GeneID" id="83620929"/>
<sequence>MDGTGPPTDALALGQRVVAVLETGARTATYKLATLSALVGFCVEHLPADPAAALDVPIDALAERVIDLYWPQVRPFDGHRLRQSSQPKARILTAVEVLRGAANAGGVVGLSIARLRMPDLYREAVAEVALTLAQQPLYRLQRLPGGRGEPFLYDDSWLHSGITRAAIARHGGVIRLFPGVAAALARLSGLLTPTLEILWVQDVCRYNAFLDEDVPDIAGHLFGRDRVSLAKPRVALREAFGTQCFYCATSLSDGNPVDHVLPWSRVPLDGLANLVLACGGCNTDKRDSLPALAHTERALSRDRTVLEQLAADIGWPTQYDRTLAAARGLYRSSPPGTPTWQGRSRTGTWDTVFPPGWVVSTVPETGFT</sequence>
<dbReference type="EMBL" id="CP106982">
    <property type="protein sequence ID" value="UYF96218.1"/>
    <property type="molecule type" value="Genomic_DNA"/>
</dbReference>
<name>A0AA46NXR3_9NOCA</name>
<evidence type="ECO:0000313" key="3">
    <source>
        <dbReference type="Proteomes" id="UP001163947"/>
    </source>
</evidence>
<reference evidence="2" key="1">
    <citation type="submission" date="2022-09" db="EMBL/GenBank/DDBJ databases">
        <title>The genome sequence of Rhodococcus aetherivorans N1.</title>
        <authorList>
            <person name="Jiang W."/>
        </authorList>
    </citation>
    <scope>NUCLEOTIDE SEQUENCE</scope>
    <source>
        <strain evidence="2">N1</strain>
    </source>
</reference>
<dbReference type="Pfam" id="PF13395">
    <property type="entry name" value="HNH_4"/>
    <property type="match status" value="1"/>
</dbReference>
<dbReference type="GO" id="GO:0004519">
    <property type="term" value="F:endonuclease activity"/>
    <property type="evidence" value="ECO:0007669"/>
    <property type="project" value="UniProtKB-KW"/>
</dbReference>
<evidence type="ECO:0000313" key="2">
    <source>
        <dbReference type="EMBL" id="UYF96218.1"/>
    </source>
</evidence>
<dbReference type="InterPro" id="IPR003615">
    <property type="entry name" value="HNH_nuc"/>
</dbReference>
<protein>
    <submittedName>
        <fullName evidence="2">HNH endonuclease</fullName>
    </submittedName>
</protein>
<dbReference type="RefSeq" id="WP_065922361.1">
    <property type="nucleotide sequence ID" value="NZ_CP088969.1"/>
</dbReference>
<accession>A0AA46NXR3</accession>
<evidence type="ECO:0000259" key="1">
    <source>
        <dbReference type="Pfam" id="PF13395"/>
    </source>
</evidence>
<organism evidence="2 3">
    <name type="scientific">Rhodococcus aetherivorans</name>
    <dbReference type="NCBI Taxonomy" id="191292"/>
    <lineage>
        <taxon>Bacteria</taxon>
        <taxon>Bacillati</taxon>
        <taxon>Actinomycetota</taxon>
        <taxon>Actinomycetes</taxon>
        <taxon>Mycobacteriales</taxon>
        <taxon>Nocardiaceae</taxon>
        <taxon>Rhodococcus</taxon>
    </lineage>
</organism>
<dbReference type="Proteomes" id="UP001163947">
    <property type="component" value="Chromosome"/>
</dbReference>
<keyword evidence="2" id="KW-0540">Nuclease</keyword>